<dbReference type="InterPro" id="IPR039448">
    <property type="entry name" value="Beta_helix"/>
</dbReference>
<dbReference type="GO" id="GO:0031410">
    <property type="term" value="C:cytoplasmic vesicle"/>
    <property type="evidence" value="ECO:0007669"/>
    <property type="project" value="TreeGrafter"/>
</dbReference>
<dbReference type="PROSITE" id="PS50093">
    <property type="entry name" value="PKD"/>
    <property type="match status" value="1"/>
</dbReference>
<dbReference type="RefSeq" id="WP_201431644.1">
    <property type="nucleotide sequence ID" value="NZ_JAEQBW010000005.1"/>
</dbReference>
<organism evidence="2 3">
    <name type="scientific">Marivirga aurantiaca</name>
    <dbReference type="NCBI Taxonomy" id="2802615"/>
    <lineage>
        <taxon>Bacteria</taxon>
        <taxon>Pseudomonadati</taxon>
        <taxon>Bacteroidota</taxon>
        <taxon>Cytophagia</taxon>
        <taxon>Cytophagales</taxon>
        <taxon>Marivirgaceae</taxon>
        <taxon>Marivirga</taxon>
    </lineage>
</organism>
<dbReference type="PANTHER" id="PTHR46182">
    <property type="entry name" value="FI19480P1"/>
    <property type="match status" value="1"/>
</dbReference>
<feature type="domain" description="PKD" evidence="1">
    <location>
        <begin position="34"/>
        <end position="128"/>
    </location>
</feature>
<dbReference type="Pfam" id="PF22352">
    <property type="entry name" value="K319L-like_PKD"/>
    <property type="match status" value="2"/>
</dbReference>
<dbReference type="Gene3D" id="2.60.40.10">
    <property type="entry name" value="Immunoglobulins"/>
    <property type="match status" value="2"/>
</dbReference>
<dbReference type="SMART" id="SM00710">
    <property type="entry name" value="PbH1"/>
    <property type="match status" value="6"/>
</dbReference>
<dbReference type="Proteomes" id="UP000611723">
    <property type="component" value="Unassembled WGS sequence"/>
</dbReference>
<name>A0A934X007_9BACT</name>
<protein>
    <submittedName>
        <fullName evidence="2">PKD domain-containing protein</fullName>
    </submittedName>
</protein>
<dbReference type="InterPro" id="IPR029865">
    <property type="entry name" value="KIAA0319-like"/>
</dbReference>
<dbReference type="PROSITE" id="PS51257">
    <property type="entry name" value="PROKAR_LIPOPROTEIN"/>
    <property type="match status" value="1"/>
</dbReference>
<dbReference type="SMART" id="SM00089">
    <property type="entry name" value="PKD"/>
    <property type="match status" value="2"/>
</dbReference>
<dbReference type="SUPFAM" id="SSF49299">
    <property type="entry name" value="PKD domain"/>
    <property type="match status" value="2"/>
</dbReference>
<evidence type="ECO:0000259" key="1">
    <source>
        <dbReference type="PROSITE" id="PS50093"/>
    </source>
</evidence>
<dbReference type="InterPro" id="IPR022409">
    <property type="entry name" value="PKD/Chitinase_dom"/>
</dbReference>
<dbReference type="PANTHER" id="PTHR46182:SF2">
    <property type="entry name" value="FI19480P1"/>
    <property type="match status" value="1"/>
</dbReference>
<evidence type="ECO:0000313" key="2">
    <source>
        <dbReference type="EMBL" id="MBK6265972.1"/>
    </source>
</evidence>
<sequence length="798" mass="84645">MKNLRTLTRFSWLLVIAIIFYGCKDDEDVIVGEPPVADAGTDINAFVGSTVTLNGSNSSDPEGEALSFSWELTQTPAGSSATISNASSEQATFIPDEPGEYTAALTVEDEDGNTDTDDVVISATVNENEAPEAVITDSNNQSIAPENDNNVINVGNTFQLSGANSTDPEDDDLTYLWEVTSAPTNSTPTLSNEETVTLDFTADLAGEYVIALTVNDGNGNESTAEVTIEAEVSPVEISSNVDENTTWENIYDDPSLPDYIITKSIDINAELTVEAGVYVQVVEDAFIEVESTGLLNAVGTDNDSIKFTSSNIAAGLHWGGINFKSGYLQNELTYTEISYAGNSDIDYLNSGWRTANIAVANNGKLTLKNSTVTNSKEEGMYVSGELEVFENNVFKDNNSYPVSIPFNEAGKIDGNSDVSGNGSKSSVRIYGSTMTDDQSIVALANQQSYRVTGEIDLESVLNIGEGVQFAFDEDVFFRVNEEGNIIAEGNASNKIVMTSSNISGGLYWGGLDINSGYSSNKLDHVEVSYAGNSEMFYENSGWRSANVGIQDNGLLTITNSNISNGEGDGIYCGTESLNVFENNEFVDNNGYAIVIEFNDIGAIDGNSTFSGNGDDGVTIYGSTTSNNQSIADLAGDAYYLFTGSSTIGSDVTIEEGSEFRFNEDVSLTVNSSGTVVASGASGNMITFTSANQAGGIKWAGILIESNSEVNEFNYVEVSHGGGTEIDYINSGWRTANIAIASGKLKLNDCVISHSGENGIVVGSSGFLNGLNSGSTDPASQIEANNSFSDNGSDNLLFL</sequence>
<proteinExistence type="predicted"/>
<accession>A0A934X007</accession>
<dbReference type="GO" id="GO:0016020">
    <property type="term" value="C:membrane"/>
    <property type="evidence" value="ECO:0007669"/>
    <property type="project" value="TreeGrafter"/>
</dbReference>
<reference evidence="2" key="1">
    <citation type="submission" date="2021-01" db="EMBL/GenBank/DDBJ databases">
        <title>Marivirga aurantiaca sp. nov., isolated from intertidal surface sediments.</title>
        <authorList>
            <person name="Zhang M."/>
        </authorList>
    </citation>
    <scope>NUCLEOTIDE SEQUENCE</scope>
    <source>
        <strain evidence="2">S37H4</strain>
    </source>
</reference>
<dbReference type="InterPro" id="IPR006626">
    <property type="entry name" value="PbH1"/>
</dbReference>
<evidence type="ECO:0000313" key="3">
    <source>
        <dbReference type="Proteomes" id="UP000611723"/>
    </source>
</evidence>
<keyword evidence="3" id="KW-1185">Reference proteome</keyword>
<gene>
    <name evidence="2" type="ORF">JKA74_13095</name>
</gene>
<dbReference type="InterPro" id="IPR035986">
    <property type="entry name" value="PKD_dom_sf"/>
</dbReference>
<comment type="caution">
    <text evidence="2">The sequence shown here is derived from an EMBL/GenBank/DDBJ whole genome shotgun (WGS) entry which is preliminary data.</text>
</comment>
<dbReference type="InterPro" id="IPR000601">
    <property type="entry name" value="PKD_dom"/>
</dbReference>
<dbReference type="Pfam" id="PF13229">
    <property type="entry name" value="Beta_helix"/>
    <property type="match status" value="1"/>
</dbReference>
<dbReference type="EMBL" id="JAEQBW010000005">
    <property type="protein sequence ID" value="MBK6265972.1"/>
    <property type="molecule type" value="Genomic_DNA"/>
</dbReference>
<dbReference type="AlphaFoldDB" id="A0A934X007"/>
<dbReference type="InterPro" id="IPR013783">
    <property type="entry name" value="Ig-like_fold"/>
</dbReference>